<comment type="subcellular location">
    <subcellularLocation>
        <location evidence="1">Cell membrane</location>
        <topology evidence="1">Peripheral membrane protein</topology>
        <orientation evidence="1">Cytoplasmic side</orientation>
    </subcellularLocation>
</comment>
<dbReference type="Gene3D" id="2.30.330.10">
    <property type="entry name" value="SpoA-like"/>
    <property type="match status" value="1"/>
</dbReference>
<evidence type="ECO:0000256" key="3">
    <source>
        <dbReference type="ARBA" id="ARBA00021897"/>
    </source>
</evidence>
<keyword evidence="10" id="KW-0282">Flagellum</keyword>
<dbReference type="PANTHER" id="PTHR43484">
    <property type="match status" value="1"/>
</dbReference>
<evidence type="ECO:0000256" key="4">
    <source>
        <dbReference type="ARBA" id="ARBA00022475"/>
    </source>
</evidence>
<organism evidence="10 11">
    <name type="scientific">Vogesella indigofera</name>
    <name type="common">Pseudomonas indigofera</name>
    <dbReference type="NCBI Taxonomy" id="45465"/>
    <lineage>
        <taxon>Bacteria</taxon>
        <taxon>Pseudomonadati</taxon>
        <taxon>Pseudomonadota</taxon>
        <taxon>Betaproteobacteria</taxon>
        <taxon>Neisseriales</taxon>
        <taxon>Chromobacteriaceae</taxon>
        <taxon>Vogesella</taxon>
    </lineage>
</organism>
<keyword evidence="6" id="KW-0283">Flagellar rotation</keyword>
<comment type="similarity">
    <text evidence="2">Belongs to the FliN/MopA/SpaO family.</text>
</comment>
<keyword evidence="7" id="KW-0472">Membrane</keyword>
<evidence type="ECO:0000256" key="6">
    <source>
        <dbReference type="ARBA" id="ARBA00022779"/>
    </source>
</evidence>
<dbReference type="RefSeq" id="WP_047968384.1">
    <property type="nucleotide sequence ID" value="NZ_JAQQKZ010000003.1"/>
</dbReference>
<dbReference type="PANTHER" id="PTHR43484:SF1">
    <property type="entry name" value="FLAGELLAR MOTOR SWITCH PROTEIN FLIN"/>
    <property type="match status" value="1"/>
</dbReference>
<dbReference type="NCBIfam" id="TIGR02480">
    <property type="entry name" value="fliN"/>
    <property type="match status" value="1"/>
</dbReference>
<feature type="compositionally biased region" description="Acidic residues" evidence="8">
    <location>
        <begin position="1"/>
        <end position="11"/>
    </location>
</feature>
<evidence type="ECO:0000313" key="11">
    <source>
        <dbReference type="Proteomes" id="UP000279384"/>
    </source>
</evidence>
<evidence type="ECO:0000259" key="9">
    <source>
        <dbReference type="Pfam" id="PF01052"/>
    </source>
</evidence>
<dbReference type="AlphaFoldDB" id="A0A495BGP0"/>
<dbReference type="InterPro" id="IPR001172">
    <property type="entry name" value="FliN_T3SS_HrcQb"/>
</dbReference>
<reference evidence="10 11" key="1">
    <citation type="submission" date="2018-10" db="EMBL/GenBank/DDBJ databases">
        <title>Genomic Encyclopedia of Type Strains, Phase IV (KMG-IV): sequencing the most valuable type-strain genomes for metagenomic binning, comparative biology and taxonomic classification.</title>
        <authorList>
            <person name="Goeker M."/>
        </authorList>
    </citation>
    <scope>NUCLEOTIDE SEQUENCE [LARGE SCALE GENOMIC DNA]</scope>
    <source>
        <strain evidence="10 11">DSM 3303</strain>
    </source>
</reference>
<dbReference type="GO" id="GO:0005886">
    <property type="term" value="C:plasma membrane"/>
    <property type="evidence" value="ECO:0007669"/>
    <property type="project" value="UniProtKB-SubCell"/>
</dbReference>
<evidence type="ECO:0000256" key="8">
    <source>
        <dbReference type="SAM" id="MobiDB-lite"/>
    </source>
</evidence>
<evidence type="ECO:0000256" key="5">
    <source>
        <dbReference type="ARBA" id="ARBA00022500"/>
    </source>
</evidence>
<dbReference type="SUPFAM" id="SSF101801">
    <property type="entry name" value="Surface presentation of antigens (SPOA)"/>
    <property type="match status" value="1"/>
</dbReference>
<dbReference type="InterPro" id="IPR051469">
    <property type="entry name" value="FliN/MopA/SpaO"/>
</dbReference>
<evidence type="ECO:0000256" key="1">
    <source>
        <dbReference type="ARBA" id="ARBA00004413"/>
    </source>
</evidence>
<feature type="region of interest" description="Disordered" evidence="8">
    <location>
        <begin position="1"/>
        <end position="29"/>
    </location>
</feature>
<sequence>MQSPDDFDLDGMLDGMPAADASHEAPLPARPARDMQGFLRKIPVSLTLEVGTAEISLADLASIDPGSVIELDKLAGAPLDIKINGTAIGKAEVVVAGENYGLRVIALDNLDLDALTS</sequence>
<feature type="domain" description="Flagellar motor switch protein FliN-like C-terminal" evidence="9">
    <location>
        <begin position="39"/>
        <end position="105"/>
    </location>
</feature>
<comment type="caution">
    <text evidence="10">The sequence shown here is derived from an EMBL/GenBank/DDBJ whole genome shotgun (WGS) entry which is preliminary data.</text>
</comment>
<proteinExistence type="inferred from homology"/>
<protein>
    <recommendedName>
        <fullName evidence="3">Flagellar motor switch protein FliN</fullName>
    </recommendedName>
</protein>
<evidence type="ECO:0000256" key="2">
    <source>
        <dbReference type="ARBA" id="ARBA00009226"/>
    </source>
</evidence>
<keyword evidence="10" id="KW-0969">Cilium</keyword>
<evidence type="ECO:0000313" key="10">
    <source>
        <dbReference type="EMBL" id="RKQ58875.1"/>
    </source>
</evidence>
<dbReference type="InterPro" id="IPR036429">
    <property type="entry name" value="SpoA-like_sf"/>
</dbReference>
<dbReference type="PRINTS" id="PR00956">
    <property type="entry name" value="FLGMOTORFLIN"/>
</dbReference>
<dbReference type="GO" id="GO:0006935">
    <property type="term" value="P:chemotaxis"/>
    <property type="evidence" value="ECO:0007669"/>
    <property type="project" value="UniProtKB-KW"/>
</dbReference>
<keyword evidence="5" id="KW-0145">Chemotaxis</keyword>
<dbReference type="Pfam" id="PF01052">
    <property type="entry name" value="FliMN_C"/>
    <property type="match status" value="1"/>
</dbReference>
<dbReference type="InterPro" id="IPR012826">
    <property type="entry name" value="FliN"/>
</dbReference>
<keyword evidence="4" id="KW-1003">Cell membrane</keyword>
<dbReference type="InterPro" id="IPR001543">
    <property type="entry name" value="FliN-like_C"/>
</dbReference>
<dbReference type="GO" id="GO:0003774">
    <property type="term" value="F:cytoskeletal motor activity"/>
    <property type="evidence" value="ECO:0007669"/>
    <property type="project" value="InterPro"/>
</dbReference>
<evidence type="ECO:0000256" key="7">
    <source>
        <dbReference type="ARBA" id="ARBA00023136"/>
    </source>
</evidence>
<keyword evidence="10" id="KW-0966">Cell projection</keyword>
<dbReference type="Proteomes" id="UP000279384">
    <property type="component" value="Unassembled WGS sequence"/>
</dbReference>
<name>A0A495BGP0_VOGIN</name>
<accession>A0A495BGP0</accession>
<dbReference type="EMBL" id="RBID01000014">
    <property type="protein sequence ID" value="RKQ58875.1"/>
    <property type="molecule type" value="Genomic_DNA"/>
</dbReference>
<dbReference type="GO" id="GO:0071973">
    <property type="term" value="P:bacterial-type flagellum-dependent cell motility"/>
    <property type="evidence" value="ECO:0007669"/>
    <property type="project" value="InterPro"/>
</dbReference>
<dbReference type="GO" id="GO:0009425">
    <property type="term" value="C:bacterial-type flagellum basal body"/>
    <property type="evidence" value="ECO:0007669"/>
    <property type="project" value="InterPro"/>
</dbReference>
<gene>
    <name evidence="10" type="ORF">C8E02_1851</name>
</gene>